<protein>
    <recommendedName>
        <fullName evidence="2">4'-phosphopantetheinyl transferase domain-containing protein</fullName>
    </recommendedName>
</protein>
<dbReference type="RefSeq" id="WP_038661706.1">
    <property type="nucleotide sequence ID" value="NZ_CP009571.1"/>
</dbReference>
<gene>
    <name evidence="3" type="ORF">MC45_08210</name>
</gene>
<dbReference type="Proteomes" id="UP000033200">
    <property type="component" value="Chromosome"/>
</dbReference>
<dbReference type="KEGG" id="stax:MC45_08210"/>
<dbReference type="AlphaFoldDB" id="A0A097EFK7"/>
<dbReference type="EMBL" id="CP009571">
    <property type="protein sequence ID" value="AIT06359.1"/>
    <property type="molecule type" value="Genomic_DNA"/>
</dbReference>
<keyword evidence="4" id="KW-1185">Reference proteome</keyword>
<dbReference type="eggNOG" id="ENOG5030KB7">
    <property type="taxonomic scope" value="Bacteria"/>
</dbReference>
<dbReference type="SUPFAM" id="SSF56214">
    <property type="entry name" value="4'-phosphopantetheinyl transferase"/>
    <property type="match status" value="1"/>
</dbReference>
<name>A0A097EFK7_9SPHN</name>
<dbReference type="InterPro" id="IPR037143">
    <property type="entry name" value="4-PPantetheinyl_Trfase_dom_sf"/>
</dbReference>
<dbReference type="Pfam" id="PF01648">
    <property type="entry name" value="ACPS"/>
    <property type="match status" value="1"/>
</dbReference>
<sequence length="191" mass="21215">MTPHWHDGPLAALDWDGAAPVVWRAAARDAAARQDLARALVARLARRRVEEVRLTRTVAGAPRVASPGGWYVGLSHRGTHCLIGAATRPIAVDRELVDDAPPLWDMLTEREGRALRRLDPLVQPRAWLRRWTIKEAHAKLVGEPRRIAPESIETEVIDPVHATARCEGMSRCWTRDDGEAIETVALWQAAA</sequence>
<evidence type="ECO:0000259" key="2">
    <source>
        <dbReference type="Pfam" id="PF01648"/>
    </source>
</evidence>
<keyword evidence="1" id="KW-0808">Transferase</keyword>
<dbReference type="GO" id="GO:0000287">
    <property type="term" value="F:magnesium ion binding"/>
    <property type="evidence" value="ECO:0007669"/>
    <property type="project" value="InterPro"/>
</dbReference>
<dbReference type="GO" id="GO:0008897">
    <property type="term" value="F:holo-[acyl-carrier-protein] synthase activity"/>
    <property type="evidence" value="ECO:0007669"/>
    <property type="project" value="InterPro"/>
</dbReference>
<dbReference type="HOGENOM" id="CLU_1420656_0_0_5"/>
<reference evidence="3 4" key="1">
    <citation type="submission" date="2014-09" db="EMBL/GenBank/DDBJ databases">
        <title>Using Illumina technology Improving SMRT sequencing Genome Assembly by RASTools.</title>
        <authorList>
            <person name="Zhou Y."/>
            <person name="Ma T."/>
            <person name="Liu T."/>
        </authorList>
    </citation>
    <scope>NUCLEOTIDE SEQUENCE [LARGE SCALE GENOMIC DNA]</scope>
    <source>
        <strain evidence="3 4">ATCC 55669</strain>
    </source>
</reference>
<dbReference type="InterPro" id="IPR008278">
    <property type="entry name" value="4-PPantetheinyl_Trfase_dom"/>
</dbReference>
<organism evidence="3 4">
    <name type="scientific">Sphingomonas taxi</name>
    <dbReference type="NCBI Taxonomy" id="1549858"/>
    <lineage>
        <taxon>Bacteria</taxon>
        <taxon>Pseudomonadati</taxon>
        <taxon>Pseudomonadota</taxon>
        <taxon>Alphaproteobacteria</taxon>
        <taxon>Sphingomonadales</taxon>
        <taxon>Sphingomonadaceae</taxon>
        <taxon>Sphingomonas</taxon>
    </lineage>
</organism>
<evidence type="ECO:0000256" key="1">
    <source>
        <dbReference type="ARBA" id="ARBA00022679"/>
    </source>
</evidence>
<evidence type="ECO:0000313" key="3">
    <source>
        <dbReference type="EMBL" id="AIT06359.1"/>
    </source>
</evidence>
<dbReference type="STRING" id="1549858.MC45_08210"/>
<accession>A0A097EFK7</accession>
<dbReference type="Gene3D" id="3.90.470.20">
    <property type="entry name" value="4'-phosphopantetheinyl transferase domain"/>
    <property type="match status" value="2"/>
</dbReference>
<evidence type="ECO:0000313" key="4">
    <source>
        <dbReference type="Proteomes" id="UP000033200"/>
    </source>
</evidence>
<feature type="domain" description="4'-phosphopantetheinyl transferase" evidence="2">
    <location>
        <begin position="103"/>
        <end position="173"/>
    </location>
</feature>
<proteinExistence type="predicted"/>